<dbReference type="PANTHER" id="PTHR47582:SF1">
    <property type="entry name" value="P450, PUTATIVE (EUROFUNG)-RELATED"/>
    <property type="match status" value="1"/>
</dbReference>
<sequence>MSGYISSTPVPPQQGGYGNPYVLLVGAILAGCLLVSWYTASAKDDSREPPVLRPKFPVIGHLLGIMQLQGDYLNKLGSNTKWPIFTLKILSTKIYVITSPELVQAVFRNAKTLSFDPITILSSKRIFQMTDRAVKLTYDTSGEYGEKSQALVHTVTKAMHAALQASPALFKTNSFALESFASGLDDVGSEGKSVDLYDFIRHHFTIATAHALYGPVNPISEDKSLIQKLSDFDSQIGLLFMDILPWLTCRRGHRARSDFAKAYKRYYDQKNEIASSPLILVRYNSLIAGGYTTDDLASFDIGIIMAATMNSNPGLFWLVSYIYSSPTLLAEIRAEIDAITIHTGPTSQNTSREAQIDVTLLHSACPLLVSSWQETLRMRAATIPSRIVTADTLLSSTYLLKKGSVIQMPCQPMHTSTTTWGPSASTFSATRFLPDTVSMLNKDEKKKRKQAFSPFGGGSVLCPGRYFASSEIMGVLAFLVAGFEIEDVRVLDAQLQVMSAQIKAPDGDVRVRIKRRKGWEGVRFKFESGSGEVGDALAFDQM</sequence>
<dbReference type="GO" id="GO:0005506">
    <property type="term" value="F:iron ion binding"/>
    <property type="evidence" value="ECO:0007669"/>
    <property type="project" value="InterPro"/>
</dbReference>
<dbReference type="GO" id="GO:0016705">
    <property type="term" value="F:oxidoreductase activity, acting on paired donors, with incorporation or reduction of molecular oxygen"/>
    <property type="evidence" value="ECO:0007669"/>
    <property type="project" value="InterPro"/>
</dbReference>
<keyword evidence="3 5" id="KW-0479">Metal-binding</keyword>
<gene>
    <name evidence="7" type="ORF">RAG0_16906</name>
</gene>
<comment type="cofactor">
    <cofactor evidence="1 5">
        <name>heme</name>
        <dbReference type="ChEBI" id="CHEBI:30413"/>
    </cofactor>
</comment>
<keyword evidence="6" id="KW-0472">Membrane</keyword>
<keyword evidence="5" id="KW-0349">Heme</keyword>
<keyword evidence="8" id="KW-1185">Reference proteome</keyword>
<evidence type="ECO:0000256" key="6">
    <source>
        <dbReference type="SAM" id="Phobius"/>
    </source>
</evidence>
<dbReference type="InterPro" id="IPR053007">
    <property type="entry name" value="CYP450_monoxygenase_sec-met"/>
</dbReference>
<dbReference type="Pfam" id="PF00067">
    <property type="entry name" value="p450"/>
    <property type="match status" value="1"/>
</dbReference>
<dbReference type="InterPro" id="IPR036396">
    <property type="entry name" value="Cyt_P450_sf"/>
</dbReference>
<evidence type="ECO:0000256" key="5">
    <source>
        <dbReference type="PIRSR" id="PIRSR602403-1"/>
    </source>
</evidence>
<proteinExistence type="inferred from homology"/>
<keyword evidence="6" id="KW-1133">Transmembrane helix</keyword>
<dbReference type="CDD" id="cd11040">
    <property type="entry name" value="CYP7_CYP8-like"/>
    <property type="match status" value="1"/>
</dbReference>
<organism evidence="7 8">
    <name type="scientific">Rhynchosporium agropyri</name>
    <dbReference type="NCBI Taxonomy" id="914238"/>
    <lineage>
        <taxon>Eukaryota</taxon>
        <taxon>Fungi</taxon>
        <taxon>Dikarya</taxon>
        <taxon>Ascomycota</taxon>
        <taxon>Pezizomycotina</taxon>
        <taxon>Leotiomycetes</taxon>
        <taxon>Helotiales</taxon>
        <taxon>Ploettnerulaceae</taxon>
        <taxon>Rhynchosporium</taxon>
    </lineage>
</organism>
<dbReference type="EMBL" id="FJUX01000189">
    <property type="protein sequence ID" value="CZT13390.1"/>
    <property type="molecule type" value="Genomic_DNA"/>
</dbReference>
<reference evidence="8" key="1">
    <citation type="submission" date="2016-03" db="EMBL/GenBank/DDBJ databases">
        <authorList>
            <person name="Guldener U."/>
        </authorList>
    </citation>
    <scope>NUCLEOTIDE SEQUENCE [LARGE SCALE GENOMIC DNA]</scope>
    <source>
        <strain evidence="8">04CH-RAC-A.6.1</strain>
    </source>
</reference>
<feature type="transmembrane region" description="Helical" evidence="6">
    <location>
        <begin position="20"/>
        <end position="40"/>
    </location>
</feature>
<keyword evidence="6" id="KW-0812">Transmembrane</keyword>
<dbReference type="AlphaFoldDB" id="A0A1E1LSA3"/>
<keyword evidence="4 5" id="KW-0408">Iron</keyword>
<evidence type="ECO:0000313" key="8">
    <source>
        <dbReference type="Proteomes" id="UP000178912"/>
    </source>
</evidence>
<dbReference type="PANTHER" id="PTHR47582">
    <property type="entry name" value="P450, PUTATIVE (EUROFUNG)-RELATED"/>
    <property type="match status" value="1"/>
</dbReference>
<dbReference type="Gene3D" id="1.10.630.10">
    <property type="entry name" value="Cytochrome P450"/>
    <property type="match status" value="1"/>
</dbReference>
<evidence type="ECO:0000256" key="3">
    <source>
        <dbReference type="ARBA" id="ARBA00022723"/>
    </source>
</evidence>
<comment type="similarity">
    <text evidence="2">Belongs to the cytochrome P450 family.</text>
</comment>
<accession>A0A1E1LSA3</accession>
<evidence type="ECO:0000256" key="4">
    <source>
        <dbReference type="ARBA" id="ARBA00023004"/>
    </source>
</evidence>
<dbReference type="PRINTS" id="PR00465">
    <property type="entry name" value="EP450IV"/>
</dbReference>
<dbReference type="GO" id="GO:0020037">
    <property type="term" value="F:heme binding"/>
    <property type="evidence" value="ECO:0007669"/>
    <property type="project" value="InterPro"/>
</dbReference>
<protein>
    <recommendedName>
        <fullName evidence="9">Cytochrome P450 7B1</fullName>
    </recommendedName>
</protein>
<evidence type="ECO:0000313" key="7">
    <source>
        <dbReference type="EMBL" id="CZT13390.1"/>
    </source>
</evidence>
<dbReference type="InterPro" id="IPR001128">
    <property type="entry name" value="Cyt_P450"/>
</dbReference>
<feature type="binding site" description="axial binding residue" evidence="5">
    <location>
        <position position="462"/>
    </location>
    <ligand>
        <name>heme</name>
        <dbReference type="ChEBI" id="CHEBI:30413"/>
    </ligand>
    <ligandPart>
        <name>Fe</name>
        <dbReference type="ChEBI" id="CHEBI:18248"/>
    </ligandPart>
</feature>
<name>A0A1E1LSA3_9HELO</name>
<dbReference type="SUPFAM" id="SSF48264">
    <property type="entry name" value="Cytochrome P450"/>
    <property type="match status" value="1"/>
</dbReference>
<dbReference type="GO" id="GO:0004497">
    <property type="term" value="F:monooxygenase activity"/>
    <property type="evidence" value="ECO:0007669"/>
    <property type="project" value="InterPro"/>
</dbReference>
<dbReference type="Proteomes" id="UP000178912">
    <property type="component" value="Unassembled WGS sequence"/>
</dbReference>
<evidence type="ECO:0000256" key="2">
    <source>
        <dbReference type="ARBA" id="ARBA00010617"/>
    </source>
</evidence>
<dbReference type="OrthoDB" id="1470350at2759"/>
<dbReference type="InterPro" id="IPR002403">
    <property type="entry name" value="Cyt_P450_E_grp-IV"/>
</dbReference>
<evidence type="ECO:0000256" key="1">
    <source>
        <dbReference type="ARBA" id="ARBA00001971"/>
    </source>
</evidence>
<evidence type="ECO:0008006" key="9">
    <source>
        <dbReference type="Google" id="ProtNLM"/>
    </source>
</evidence>